<gene>
    <name evidence="2" type="ORF">AOC36_10890</name>
</gene>
<proteinExistence type="predicted"/>
<feature type="domain" description="GyrI-like small molecule binding" evidence="1">
    <location>
        <begin position="18"/>
        <end position="198"/>
    </location>
</feature>
<dbReference type="STRING" id="1514105.AOC36_10890"/>
<dbReference type="SUPFAM" id="SSF55136">
    <property type="entry name" value="Probable bacterial effector-binding domain"/>
    <property type="match status" value="1"/>
</dbReference>
<dbReference type="InterPro" id="IPR011256">
    <property type="entry name" value="Reg_factor_effector_dom_sf"/>
</dbReference>
<dbReference type="Pfam" id="PF06445">
    <property type="entry name" value="GyrI-like"/>
    <property type="match status" value="1"/>
</dbReference>
<protein>
    <recommendedName>
        <fullName evidence="1">GyrI-like small molecule binding domain-containing protein</fullName>
    </recommendedName>
</protein>
<dbReference type="EMBL" id="CP013213">
    <property type="protein sequence ID" value="AMC94460.1"/>
    <property type="molecule type" value="Genomic_DNA"/>
</dbReference>
<dbReference type="AlphaFoldDB" id="A0A0X8H1T9"/>
<accession>A0A0X8H1T9</accession>
<sequence length="207" mass="24310">MKHEWRKEEKSIYLPKQKPELIEVPKMKYLTISGQGNPNDPGFQKHIEALYPIAYAIRMMPKSGVTPEGYFEYTVYPLEGVWSLTEKGIEMDHLDKNELMYTIMIRQPDFVTHEVFQSALLKAKSKNDNPLFDDVKFEEIEDGLCVQMMHLGSYDDEPQSFEIMAQYMAENGLERTTKMHKEIYISDFRKVAPEKLKTVLRCFVRKQ</sequence>
<reference evidence="2 3" key="1">
    <citation type="submission" date="2015-10" db="EMBL/GenBank/DDBJ databases">
        <title>Erysipelothrix larvae sp. LV19 isolated from the larval gut of the rhinoceros beetle, Trypoxylus dichotomus.</title>
        <authorList>
            <person name="Lim S."/>
            <person name="Kim B.-C."/>
        </authorList>
    </citation>
    <scope>NUCLEOTIDE SEQUENCE [LARGE SCALE GENOMIC DNA]</scope>
    <source>
        <strain evidence="2 3">LV19</strain>
    </source>
</reference>
<dbReference type="RefSeq" id="WP_067634220.1">
    <property type="nucleotide sequence ID" value="NZ_CP013213.1"/>
</dbReference>
<dbReference type="KEGG" id="erl:AOC36_10890"/>
<dbReference type="PIRSF" id="PIRSF031644">
    <property type="entry name" value="UCP031644"/>
    <property type="match status" value="1"/>
</dbReference>
<organism evidence="2 3">
    <name type="scientific">Erysipelothrix larvae</name>
    <dbReference type="NCBI Taxonomy" id="1514105"/>
    <lineage>
        <taxon>Bacteria</taxon>
        <taxon>Bacillati</taxon>
        <taxon>Bacillota</taxon>
        <taxon>Erysipelotrichia</taxon>
        <taxon>Erysipelotrichales</taxon>
        <taxon>Erysipelotrichaceae</taxon>
        <taxon>Erysipelothrix</taxon>
    </lineage>
</organism>
<dbReference type="InterPro" id="IPR029442">
    <property type="entry name" value="GyrI-like"/>
</dbReference>
<evidence type="ECO:0000259" key="1">
    <source>
        <dbReference type="Pfam" id="PF06445"/>
    </source>
</evidence>
<keyword evidence="3" id="KW-1185">Reference proteome</keyword>
<dbReference type="Proteomes" id="UP000063781">
    <property type="component" value="Chromosome"/>
</dbReference>
<name>A0A0X8H1T9_9FIRM</name>
<dbReference type="InterPro" id="IPR008319">
    <property type="entry name" value="GyrI-like_CCH_Lin2189-like"/>
</dbReference>
<dbReference type="Gene3D" id="3.20.80.10">
    <property type="entry name" value="Regulatory factor, effector binding domain"/>
    <property type="match status" value="1"/>
</dbReference>
<evidence type="ECO:0000313" key="3">
    <source>
        <dbReference type="Proteomes" id="UP000063781"/>
    </source>
</evidence>
<evidence type="ECO:0000313" key="2">
    <source>
        <dbReference type="EMBL" id="AMC94460.1"/>
    </source>
</evidence>
<dbReference type="OrthoDB" id="4772335at2"/>